<organism evidence="1 2">
    <name type="scientific">Desulfobacter postgatei 2ac9</name>
    <dbReference type="NCBI Taxonomy" id="879212"/>
    <lineage>
        <taxon>Bacteria</taxon>
        <taxon>Pseudomonadati</taxon>
        <taxon>Thermodesulfobacteriota</taxon>
        <taxon>Desulfobacteria</taxon>
        <taxon>Desulfobacterales</taxon>
        <taxon>Desulfobacteraceae</taxon>
        <taxon>Desulfobacter</taxon>
    </lineage>
</organism>
<dbReference type="eggNOG" id="ENOG502ZNEW">
    <property type="taxonomic scope" value="Bacteria"/>
</dbReference>
<dbReference type="RefSeq" id="WP_004074711.1">
    <property type="nucleotide sequence ID" value="NZ_CM001488.1"/>
</dbReference>
<evidence type="ECO:0000313" key="1">
    <source>
        <dbReference type="EMBL" id="EIM64983.1"/>
    </source>
</evidence>
<protein>
    <submittedName>
        <fullName evidence="1">Uncharacterized protein</fullName>
    </submittedName>
</protein>
<name>I5B670_9BACT</name>
<accession>I5B670</accession>
<proteinExistence type="predicted"/>
<reference evidence="1 2" key="2">
    <citation type="submission" date="2012-02" db="EMBL/GenBank/DDBJ databases">
        <title>Improved High-Quality Draft sequence of Desulfobacter postgatei 2ac9.</title>
        <authorList>
            <consortium name="US DOE Joint Genome Institute"/>
            <person name="Lucas S."/>
            <person name="Han J."/>
            <person name="Lapidus A."/>
            <person name="Cheng J.-F."/>
            <person name="Goodwin L."/>
            <person name="Pitluck S."/>
            <person name="Peters L."/>
            <person name="Ovchinnikova G."/>
            <person name="Held B."/>
            <person name="Detter J.C."/>
            <person name="Han C."/>
            <person name="Tapia R."/>
            <person name="Land M."/>
            <person name="Hauser L."/>
            <person name="Kyrpides N."/>
            <person name="Ivanova N."/>
            <person name="Pagani I."/>
            <person name="Orellana R."/>
            <person name="Lovley D."/>
            <person name="Woyke T."/>
        </authorList>
    </citation>
    <scope>NUCLEOTIDE SEQUENCE [LARGE SCALE GENOMIC DNA]</scope>
    <source>
        <strain evidence="1 2">2ac9</strain>
    </source>
</reference>
<dbReference type="OrthoDB" id="5417768at2"/>
<dbReference type="EMBL" id="CM001488">
    <property type="protein sequence ID" value="EIM64983.1"/>
    <property type="molecule type" value="Genomic_DNA"/>
</dbReference>
<dbReference type="HOGENOM" id="CLU_798576_0_0_7"/>
<dbReference type="STRING" id="879212.DespoDRAFT_03196"/>
<dbReference type="Proteomes" id="UP000005778">
    <property type="component" value="Chromosome"/>
</dbReference>
<reference evidence="1 2" key="1">
    <citation type="submission" date="2011-09" db="EMBL/GenBank/DDBJ databases">
        <authorList>
            <consortium name="US DOE Joint Genome Institute (JGI-PGF)"/>
            <person name="Lucas S."/>
            <person name="Han J."/>
            <person name="Lapidus A."/>
            <person name="Cheng J.-F."/>
            <person name="Goodwin L."/>
            <person name="Pitluck S."/>
            <person name="Peters L."/>
            <person name="Land M.L."/>
            <person name="Hauser L."/>
            <person name="Orellana R."/>
            <person name="Lovley D."/>
            <person name="Woyke T.J."/>
        </authorList>
    </citation>
    <scope>NUCLEOTIDE SEQUENCE [LARGE SCALE GENOMIC DNA]</scope>
    <source>
        <strain evidence="1 2">2ac9</strain>
    </source>
</reference>
<gene>
    <name evidence="1" type="ORF">DespoDRAFT_03196</name>
</gene>
<keyword evidence="2" id="KW-1185">Reference proteome</keyword>
<dbReference type="AlphaFoldDB" id="I5B670"/>
<sequence>MNFDKHEQIDAMDFACRFFKARGGVVEDQGLTREILLPEAAAQTLGMDEFFRVGPEAVAAEDRSKVYAVQLHTPLLDRMLTLAGESVPFARAELKFDYIKTQGFDRLIEDRFQFHKSKIRVMKTGEARTRYLVLTCRYTAQSDEIKQGLVEICVNLDTGVVIPDMAQGLSHVQKDFTVKKARGLNEKEIEAIRTVVSRYGQELVQERLASFVESMNRRFQRDTASLDAYYQALEKEMRQNLSRSGLSQDLVREREEKIAMIPDELAAKKKDLLNKYGIRIDFKPAAAMYLTSACVTVFVRLISGRNNADFTMIYNPVTKDMDPVACQSCGAGTYDIGLSPNLNINCLNCLG</sequence>
<evidence type="ECO:0000313" key="2">
    <source>
        <dbReference type="Proteomes" id="UP000005778"/>
    </source>
</evidence>